<proteinExistence type="predicted"/>
<keyword evidence="2" id="KW-1185">Reference proteome</keyword>
<gene>
    <name evidence="1" type="ORF">N1851_014687</name>
</gene>
<protein>
    <submittedName>
        <fullName evidence="1">Uncharacterized protein</fullName>
    </submittedName>
</protein>
<dbReference type="AlphaFoldDB" id="A0AA47MSV0"/>
<evidence type="ECO:0000313" key="1">
    <source>
        <dbReference type="EMBL" id="KAK0146048.1"/>
    </source>
</evidence>
<reference evidence="1" key="1">
    <citation type="journal article" date="2023" name="Front. Mar. Sci.">
        <title>A new Merluccius polli reference genome to investigate the effects of global change in West African waters.</title>
        <authorList>
            <person name="Mateo J.L."/>
            <person name="Blanco-Fernandez C."/>
            <person name="Garcia-Vazquez E."/>
            <person name="Machado-Schiaffino G."/>
        </authorList>
    </citation>
    <scope>NUCLEOTIDE SEQUENCE</scope>
    <source>
        <strain evidence="1">C29</strain>
        <tissue evidence="1">Fin</tissue>
    </source>
</reference>
<organism evidence="1 2">
    <name type="scientific">Merluccius polli</name>
    <name type="common">Benguela hake</name>
    <name type="synonym">Merluccius cadenati</name>
    <dbReference type="NCBI Taxonomy" id="89951"/>
    <lineage>
        <taxon>Eukaryota</taxon>
        <taxon>Metazoa</taxon>
        <taxon>Chordata</taxon>
        <taxon>Craniata</taxon>
        <taxon>Vertebrata</taxon>
        <taxon>Euteleostomi</taxon>
        <taxon>Actinopterygii</taxon>
        <taxon>Neopterygii</taxon>
        <taxon>Teleostei</taxon>
        <taxon>Neoteleostei</taxon>
        <taxon>Acanthomorphata</taxon>
        <taxon>Zeiogadaria</taxon>
        <taxon>Gadariae</taxon>
        <taxon>Gadiformes</taxon>
        <taxon>Gadoidei</taxon>
        <taxon>Merlucciidae</taxon>
        <taxon>Merluccius</taxon>
    </lineage>
</organism>
<accession>A0AA47MSV0</accession>
<dbReference type="Proteomes" id="UP001174136">
    <property type="component" value="Unassembled WGS sequence"/>
</dbReference>
<comment type="caution">
    <text evidence="1">The sequence shown here is derived from an EMBL/GenBank/DDBJ whole genome shotgun (WGS) entry which is preliminary data.</text>
</comment>
<dbReference type="EMBL" id="JAOPHQ010002636">
    <property type="protein sequence ID" value="KAK0146048.1"/>
    <property type="molecule type" value="Genomic_DNA"/>
</dbReference>
<sequence>MFCYVTALSCSKWVYFVFFVYNFQTTQKKDSITIHLNVVWPEEKPPLKWEIQLEKALQSWFNKNKSKTECLSLTANEHGSVKVEVSPASGQEDLFTRETELTLKDQTTVSVKRAMLGDLMPPMTNDFDVTSSVTPSAPPVKARLIFSKKLKW</sequence>
<evidence type="ECO:0000313" key="2">
    <source>
        <dbReference type="Proteomes" id="UP001174136"/>
    </source>
</evidence>
<name>A0AA47MSV0_MERPO</name>